<organism evidence="5 6">
    <name type="scientific">Plectosphaerella cucumerina</name>
    <dbReference type="NCBI Taxonomy" id="40658"/>
    <lineage>
        <taxon>Eukaryota</taxon>
        <taxon>Fungi</taxon>
        <taxon>Dikarya</taxon>
        <taxon>Ascomycota</taxon>
        <taxon>Pezizomycotina</taxon>
        <taxon>Sordariomycetes</taxon>
        <taxon>Hypocreomycetidae</taxon>
        <taxon>Glomerellales</taxon>
        <taxon>Plectosphaerellaceae</taxon>
        <taxon>Plectosphaerella</taxon>
    </lineage>
</organism>
<dbReference type="InterPro" id="IPR002347">
    <property type="entry name" value="SDR_fam"/>
</dbReference>
<keyword evidence="6" id="KW-1185">Reference proteome</keyword>
<evidence type="ECO:0000256" key="1">
    <source>
        <dbReference type="ARBA" id="ARBA00006484"/>
    </source>
</evidence>
<accession>A0A8K0T4Z3</accession>
<comment type="similarity">
    <text evidence="1 3">Belongs to the short-chain dehydrogenases/reductases (SDR) family.</text>
</comment>
<evidence type="ECO:0000256" key="2">
    <source>
        <dbReference type="ARBA" id="ARBA00023002"/>
    </source>
</evidence>
<dbReference type="OrthoDB" id="191139at2759"/>
<sequence length="355" mass="37886">MSRYAAAHLNPAGPNDARPTAAQIVEDEGVAGKLKGKIIVITGVSSGIGIETARALAPTGASFFLLARDLKKAEKALADFFDPSRMELVQLDLESFDSARKAAATILSKTDKINILINNAGIMAVPDLRLTKDGHELQFETNHLSHFLFFELLKPALLAAVTPDFHSRVVNVSSVAHLMGGINDSDNYNYQKGGYTPWGAYAQSKTANVYMANEIERRYGAQGLHATSLNPGGIDTGLSKFLDPSVLEAYKSQKELLNLMKSPEQGAATTVWAAIGQEWATKGGKYLNDCTVPPVVPEARSAAGADSTSEAAPADGNPNADSMTGPYHAVHAYDVEAATRLWEDSLRIVGLAETA</sequence>
<evidence type="ECO:0000313" key="6">
    <source>
        <dbReference type="Proteomes" id="UP000813385"/>
    </source>
</evidence>
<dbReference type="PRINTS" id="PR00080">
    <property type="entry name" value="SDRFAMILY"/>
</dbReference>
<dbReference type="EMBL" id="JAGPXD010000007">
    <property type="protein sequence ID" value="KAH7347857.1"/>
    <property type="molecule type" value="Genomic_DNA"/>
</dbReference>
<dbReference type="PRINTS" id="PR00081">
    <property type="entry name" value="GDHRDH"/>
</dbReference>
<dbReference type="PANTHER" id="PTHR24320">
    <property type="entry name" value="RETINOL DEHYDROGENASE"/>
    <property type="match status" value="1"/>
</dbReference>
<dbReference type="AlphaFoldDB" id="A0A8K0T4Z3"/>
<comment type="caution">
    <text evidence="5">The sequence shown here is derived from an EMBL/GenBank/DDBJ whole genome shotgun (WGS) entry which is preliminary data.</text>
</comment>
<evidence type="ECO:0000313" key="5">
    <source>
        <dbReference type="EMBL" id="KAH7347857.1"/>
    </source>
</evidence>
<name>A0A8K0T4Z3_9PEZI</name>
<evidence type="ECO:0000256" key="3">
    <source>
        <dbReference type="RuleBase" id="RU000363"/>
    </source>
</evidence>
<dbReference type="Gene3D" id="3.40.50.720">
    <property type="entry name" value="NAD(P)-binding Rossmann-like Domain"/>
    <property type="match status" value="1"/>
</dbReference>
<dbReference type="InterPro" id="IPR036291">
    <property type="entry name" value="NAD(P)-bd_dom_sf"/>
</dbReference>
<dbReference type="PANTHER" id="PTHR24320:SF272">
    <property type="entry name" value="NAD(P)-BINDING ROSSMANN-FOLD SUPERFAMILY PROTEIN"/>
    <property type="match status" value="1"/>
</dbReference>
<reference evidence="5" key="1">
    <citation type="journal article" date="2021" name="Nat. Commun.">
        <title>Genetic determinants of endophytism in the Arabidopsis root mycobiome.</title>
        <authorList>
            <person name="Mesny F."/>
            <person name="Miyauchi S."/>
            <person name="Thiergart T."/>
            <person name="Pickel B."/>
            <person name="Atanasova L."/>
            <person name="Karlsson M."/>
            <person name="Huettel B."/>
            <person name="Barry K.W."/>
            <person name="Haridas S."/>
            <person name="Chen C."/>
            <person name="Bauer D."/>
            <person name="Andreopoulos W."/>
            <person name="Pangilinan J."/>
            <person name="LaButti K."/>
            <person name="Riley R."/>
            <person name="Lipzen A."/>
            <person name="Clum A."/>
            <person name="Drula E."/>
            <person name="Henrissat B."/>
            <person name="Kohler A."/>
            <person name="Grigoriev I.V."/>
            <person name="Martin F.M."/>
            <person name="Hacquard S."/>
        </authorList>
    </citation>
    <scope>NUCLEOTIDE SEQUENCE</scope>
    <source>
        <strain evidence="5">MPI-CAGE-AT-0016</strain>
    </source>
</reference>
<dbReference type="Proteomes" id="UP000813385">
    <property type="component" value="Unassembled WGS sequence"/>
</dbReference>
<protein>
    <submittedName>
        <fullName evidence="5">Retinol dehydrogenase</fullName>
    </submittedName>
</protein>
<keyword evidence="2" id="KW-0560">Oxidoreductase</keyword>
<dbReference type="Pfam" id="PF00106">
    <property type="entry name" value="adh_short"/>
    <property type="match status" value="1"/>
</dbReference>
<dbReference type="SUPFAM" id="SSF51735">
    <property type="entry name" value="NAD(P)-binding Rossmann-fold domains"/>
    <property type="match status" value="1"/>
</dbReference>
<gene>
    <name evidence="5" type="ORF">B0T11DRAFT_145325</name>
</gene>
<dbReference type="GO" id="GO:0016491">
    <property type="term" value="F:oxidoreductase activity"/>
    <property type="evidence" value="ECO:0007669"/>
    <property type="project" value="UniProtKB-KW"/>
</dbReference>
<feature type="region of interest" description="Disordered" evidence="4">
    <location>
        <begin position="299"/>
        <end position="323"/>
    </location>
</feature>
<proteinExistence type="inferred from homology"/>
<evidence type="ECO:0000256" key="4">
    <source>
        <dbReference type="SAM" id="MobiDB-lite"/>
    </source>
</evidence>